<evidence type="ECO:0000313" key="12">
    <source>
        <dbReference type="EMBL" id="QOY90203.1"/>
    </source>
</evidence>
<evidence type="ECO:0000256" key="7">
    <source>
        <dbReference type="ARBA" id="ARBA00023136"/>
    </source>
</evidence>
<feature type="domain" description="Malectin" evidence="11">
    <location>
        <begin position="195"/>
        <end position="315"/>
    </location>
</feature>
<name>A0A7S7SMQ9_PALFE</name>
<organism evidence="12 13">
    <name type="scientific">Paludibaculum fermentans</name>
    <dbReference type="NCBI Taxonomy" id="1473598"/>
    <lineage>
        <taxon>Bacteria</taxon>
        <taxon>Pseudomonadati</taxon>
        <taxon>Acidobacteriota</taxon>
        <taxon>Terriglobia</taxon>
        <taxon>Bryobacterales</taxon>
        <taxon>Bryobacteraceae</taxon>
        <taxon>Paludibaculum</taxon>
    </lineage>
</organism>
<dbReference type="Pfam" id="PF11721">
    <property type="entry name" value="Malectin"/>
    <property type="match status" value="2"/>
</dbReference>
<reference evidence="12 13" key="1">
    <citation type="submission" date="2020-10" db="EMBL/GenBank/DDBJ databases">
        <title>Complete genome sequence of Paludibaculum fermentans P105T, a facultatively anaerobic acidobacterium capable of dissimilatory Fe(III) reduction.</title>
        <authorList>
            <person name="Dedysh S.N."/>
            <person name="Beletsky A.V."/>
            <person name="Kulichevskaya I.S."/>
            <person name="Mardanov A.V."/>
            <person name="Ravin N.V."/>
        </authorList>
    </citation>
    <scope>NUCLEOTIDE SEQUENCE [LARGE SCALE GENOMIC DNA]</scope>
    <source>
        <strain evidence="12 13">P105</strain>
    </source>
</reference>
<evidence type="ECO:0000313" key="13">
    <source>
        <dbReference type="Proteomes" id="UP000593892"/>
    </source>
</evidence>
<proteinExistence type="inferred from homology"/>
<keyword evidence="6" id="KW-1133">Transmembrane helix</keyword>
<keyword evidence="5" id="KW-0256">Endoplasmic reticulum</keyword>
<dbReference type="PANTHER" id="PTHR13460">
    <property type="match status" value="1"/>
</dbReference>
<dbReference type="KEGG" id="pfer:IRI77_09680"/>
<evidence type="ECO:0000259" key="11">
    <source>
        <dbReference type="Pfam" id="PF11721"/>
    </source>
</evidence>
<evidence type="ECO:0000256" key="8">
    <source>
        <dbReference type="ARBA" id="ARBA00023180"/>
    </source>
</evidence>
<feature type="compositionally biased region" description="Low complexity" evidence="10">
    <location>
        <begin position="7"/>
        <end position="20"/>
    </location>
</feature>
<accession>A0A7S7SMQ9</accession>
<dbReference type="PANTHER" id="PTHR13460:SF0">
    <property type="entry name" value="MALECTIN"/>
    <property type="match status" value="1"/>
</dbReference>
<dbReference type="Proteomes" id="UP000593892">
    <property type="component" value="Chromosome"/>
</dbReference>
<keyword evidence="3" id="KW-0812">Transmembrane</keyword>
<keyword evidence="9" id="KW-0119">Carbohydrate metabolism</keyword>
<keyword evidence="4" id="KW-0732">Signal</keyword>
<dbReference type="RefSeq" id="WP_194451868.1">
    <property type="nucleotide sequence ID" value="NZ_CP063849.1"/>
</dbReference>
<dbReference type="EMBL" id="CP063849">
    <property type="protein sequence ID" value="QOY90203.1"/>
    <property type="molecule type" value="Genomic_DNA"/>
</dbReference>
<evidence type="ECO:0000256" key="5">
    <source>
        <dbReference type="ARBA" id="ARBA00022824"/>
    </source>
</evidence>
<dbReference type="InterPro" id="IPR039155">
    <property type="entry name" value="MLEC"/>
</dbReference>
<comment type="similarity">
    <text evidence="2">Belongs to the malectin family.</text>
</comment>
<evidence type="ECO:0000256" key="4">
    <source>
        <dbReference type="ARBA" id="ARBA00022729"/>
    </source>
</evidence>
<evidence type="ECO:0000256" key="1">
    <source>
        <dbReference type="ARBA" id="ARBA00004115"/>
    </source>
</evidence>
<keyword evidence="7" id="KW-0472">Membrane</keyword>
<dbReference type="Gene3D" id="2.60.120.430">
    <property type="entry name" value="Galactose-binding lectin"/>
    <property type="match status" value="2"/>
</dbReference>
<evidence type="ECO:0000256" key="9">
    <source>
        <dbReference type="ARBA" id="ARBA00023277"/>
    </source>
</evidence>
<feature type="region of interest" description="Disordered" evidence="10">
    <location>
        <begin position="1"/>
        <end position="21"/>
    </location>
</feature>
<feature type="domain" description="Malectin" evidence="11">
    <location>
        <begin position="357"/>
        <end position="481"/>
    </location>
</feature>
<gene>
    <name evidence="12" type="ORF">IRI77_09680</name>
</gene>
<dbReference type="AlphaFoldDB" id="A0A7S7SMQ9"/>
<evidence type="ECO:0000256" key="3">
    <source>
        <dbReference type="ARBA" id="ARBA00022692"/>
    </source>
</evidence>
<sequence length="515" mass="55848">MIRPDQSMGESEGIGFSESEQQAVRTELGRLLESPAFRTSKRCRDFLKHVVEQTLTGPGDALKERSIGVDLFQLPPAFDPSQHTVVRVTANEIRKKLAQQYHSENGSAHPVRIELPPGSYKAEFRWEPPSAEPEIPAAPKPLPRLAIAGGLALLVVAGGVALWQWRSAKSSTPDNRTASSSSPSFPVAAAGGAVRIIVGSNSAYVDRSGRTWGPDRFFSGGTVFVRPAEKVLRTLDPDIYRHMRQGDFRYDIPLDPGKYELHLHFAETGLSDLISAESSGDGQRIFQVSANGSRILNFFDVVADAAGANIADERIFRDVAPAPDGLLHLSFAPQRGTAMLSAIELLPAAPGKVRPVRIRAGWTSSWQDSAGQQWQADSYFMGGNALVRNTNPAQAGNSIQPDVALYTSERWGHFSYSIPVAAGRYRVGLKFNEGHYGPRNTGVGGPGSRVFDVYCNGVALLRNFDIMKEAGGEGRPLDRTFTGVRPTAQGKIVLTFVPVEGMPCVNGIEVLEEAN</sequence>
<evidence type="ECO:0000256" key="10">
    <source>
        <dbReference type="SAM" id="MobiDB-lite"/>
    </source>
</evidence>
<keyword evidence="13" id="KW-1185">Reference proteome</keyword>
<dbReference type="GO" id="GO:0030246">
    <property type="term" value="F:carbohydrate binding"/>
    <property type="evidence" value="ECO:0007669"/>
    <property type="project" value="InterPro"/>
</dbReference>
<dbReference type="GO" id="GO:0016020">
    <property type="term" value="C:membrane"/>
    <property type="evidence" value="ECO:0007669"/>
    <property type="project" value="TreeGrafter"/>
</dbReference>
<keyword evidence="8" id="KW-0325">Glycoprotein</keyword>
<comment type="subcellular location">
    <subcellularLocation>
        <location evidence="1">Endoplasmic reticulum membrane</location>
        <topology evidence="1">Single-pass type I membrane protein</topology>
    </subcellularLocation>
</comment>
<dbReference type="InterPro" id="IPR021720">
    <property type="entry name" value="Malectin_dom"/>
</dbReference>
<evidence type="ECO:0000256" key="2">
    <source>
        <dbReference type="ARBA" id="ARBA00009141"/>
    </source>
</evidence>
<protein>
    <recommendedName>
        <fullName evidence="11">Malectin domain-containing protein</fullName>
    </recommendedName>
</protein>
<evidence type="ECO:0000256" key="6">
    <source>
        <dbReference type="ARBA" id="ARBA00022989"/>
    </source>
</evidence>